<dbReference type="InterPro" id="IPR013098">
    <property type="entry name" value="Ig_I-set"/>
</dbReference>
<organism evidence="2 3">
    <name type="scientific">Oopsacas minuta</name>
    <dbReference type="NCBI Taxonomy" id="111878"/>
    <lineage>
        <taxon>Eukaryota</taxon>
        <taxon>Metazoa</taxon>
        <taxon>Porifera</taxon>
        <taxon>Hexactinellida</taxon>
        <taxon>Hexasterophora</taxon>
        <taxon>Lyssacinosida</taxon>
        <taxon>Leucopsacidae</taxon>
        <taxon>Oopsacas</taxon>
    </lineage>
</organism>
<evidence type="ECO:0000313" key="2">
    <source>
        <dbReference type="EMBL" id="KAI6653334.1"/>
    </source>
</evidence>
<feature type="non-terminal residue" evidence="2">
    <location>
        <position position="355"/>
    </location>
</feature>
<protein>
    <submittedName>
        <fullName evidence="2">Titin-like isoform X2</fullName>
    </submittedName>
</protein>
<dbReference type="Proteomes" id="UP001165289">
    <property type="component" value="Unassembled WGS sequence"/>
</dbReference>
<dbReference type="InterPro" id="IPR036179">
    <property type="entry name" value="Ig-like_dom_sf"/>
</dbReference>
<dbReference type="EMBL" id="JAKMXF010000287">
    <property type="protein sequence ID" value="KAI6653334.1"/>
    <property type="molecule type" value="Genomic_DNA"/>
</dbReference>
<comment type="caution">
    <text evidence="2">The sequence shown here is derived from an EMBL/GenBank/DDBJ whole genome shotgun (WGS) entry which is preliminary data.</text>
</comment>
<dbReference type="PROSITE" id="PS50835">
    <property type="entry name" value="IG_LIKE"/>
    <property type="match status" value="3"/>
</dbReference>
<keyword evidence="3" id="KW-1185">Reference proteome</keyword>
<accession>A0AAV7JXW9</accession>
<sequence length="355" mass="38544">DGTLLANSSGDSIVTTNTGNEAISELTVSNSMIIQEDYQCRSTVGASQQTDSDMFTFNFTSPPTPMISVNPVDPPDLYVTQTINITCQVTTLTRFQSGLRIVWYQDGSMLSTNGNVQISIVNLDDTTTESTLTFGDLVLSNTGAYHCVAQVLSVLNSEEGMSSTTNIQVVQIPAPQFNSIQLVTTPPIYVNDTFTLQCQFSTVHNIKPQIVINWYRDGTLLANSGGESIVTTNTGNIGTSELTVSNSMIIQEDYQCRSTVGASQQTVSDTYTFNFTSPSTLQFVSIQLVTPLPVYVSDTFTLQCQFSTVHNIKSQQMCINWYRDGTLLANSSGDSIVTTNTGNEAISELTVSNSM</sequence>
<dbReference type="InterPro" id="IPR007110">
    <property type="entry name" value="Ig-like_dom"/>
</dbReference>
<gene>
    <name evidence="2" type="ORF">LOD99_11503</name>
</gene>
<dbReference type="InterPro" id="IPR013783">
    <property type="entry name" value="Ig-like_fold"/>
</dbReference>
<dbReference type="SMART" id="SM00409">
    <property type="entry name" value="IG"/>
    <property type="match status" value="2"/>
</dbReference>
<name>A0AAV7JXW9_9METZ</name>
<dbReference type="Pfam" id="PF07679">
    <property type="entry name" value="I-set"/>
    <property type="match status" value="1"/>
</dbReference>
<evidence type="ECO:0000313" key="3">
    <source>
        <dbReference type="Proteomes" id="UP001165289"/>
    </source>
</evidence>
<feature type="domain" description="Ig-like" evidence="1">
    <location>
        <begin position="65"/>
        <end position="168"/>
    </location>
</feature>
<evidence type="ECO:0000259" key="1">
    <source>
        <dbReference type="PROSITE" id="PS50835"/>
    </source>
</evidence>
<feature type="non-terminal residue" evidence="2">
    <location>
        <position position="1"/>
    </location>
</feature>
<feature type="domain" description="Ig-like" evidence="1">
    <location>
        <begin position="278"/>
        <end position="355"/>
    </location>
</feature>
<feature type="domain" description="Ig-like" evidence="1">
    <location>
        <begin position="175"/>
        <end position="268"/>
    </location>
</feature>
<proteinExistence type="predicted"/>
<reference evidence="2 3" key="1">
    <citation type="journal article" date="2023" name="BMC Biol.">
        <title>The compact genome of the sponge Oopsacas minuta (Hexactinellida) is lacking key metazoan core genes.</title>
        <authorList>
            <person name="Santini S."/>
            <person name="Schenkelaars Q."/>
            <person name="Jourda C."/>
            <person name="Duchesne M."/>
            <person name="Belahbib H."/>
            <person name="Rocher C."/>
            <person name="Selva M."/>
            <person name="Riesgo A."/>
            <person name="Vervoort M."/>
            <person name="Leys S.P."/>
            <person name="Kodjabachian L."/>
            <person name="Le Bivic A."/>
            <person name="Borchiellini C."/>
            <person name="Claverie J.M."/>
            <person name="Renard E."/>
        </authorList>
    </citation>
    <scope>NUCLEOTIDE SEQUENCE [LARGE SCALE GENOMIC DNA]</scope>
    <source>
        <strain evidence="2">SPO-2</strain>
    </source>
</reference>
<dbReference type="InterPro" id="IPR003599">
    <property type="entry name" value="Ig_sub"/>
</dbReference>
<dbReference type="Gene3D" id="2.60.40.10">
    <property type="entry name" value="Immunoglobulins"/>
    <property type="match status" value="2"/>
</dbReference>
<dbReference type="AlphaFoldDB" id="A0AAV7JXW9"/>
<dbReference type="SUPFAM" id="SSF48726">
    <property type="entry name" value="Immunoglobulin"/>
    <property type="match status" value="3"/>
</dbReference>